<feature type="region of interest" description="Disordered" evidence="1">
    <location>
        <begin position="292"/>
        <end position="327"/>
    </location>
</feature>
<sequence>MRTLALGAAILCGAACIPFAPYWWIEDARLFGTRMTVVEPGGYSTLLQVPPGQQRASALPLDTVEVEWLFAAAEDTEVQPPIWLACTRPGCIEAFYNRGHGLLDCPLPLPFDIPWACRLGEGHRIRFGFAGAFTLALDSAFAGLSLLAIGSRTPEVPSSTCVERYQKSPHVGLEQCLIGRDVHFPGPLWAVLPFAPELGELPLEVVTQAPDTHPDIVGFRVSRARRRPDRAARRARGHRDRGARRAHHRPAAAHRRRRAGLRRRLRSRRPRPRADRAAAWVRAGLPRGVRVRGRRSVRLAQPLRPRRRHRMGRVRPPRAADGLRRGA</sequence>
<feature type="region of interest" description="Disordered" evidence="1">
    <location>
        <begin position="222"/>
        <end position="279"/>
    </location>
</feature>
<gene>
    <name evidence="2" type="ORF">OV079_44625</name>
</gene>
<feature type="compositionally biased region" description="Basic residues" evidence="1">
    <location>
        <begin position="304"/>
        <end position="316"/>
    </location>
</feature>
<evidence type="ECO:0000313" key="3">
    <source>
        <dbReference type="Proteomes" id="UP001150924"/>
    </source>
</evidence>
<dbReference type="Proteomes" id="UP001150924">
    <property type="component" value="Unassembled WGS sequence"/>
</dbReference>
<comment type="caution">
    <text evidence="2">The sequence shown here is derived from an EMBL/GenBank/DDBJ whole genome shotgun (WGS) entry which is preliminary data.</text>
</comment>
<evidence type="ECO:0000313" key="2">
    <source>
        <dbReference type="EMBL" id="MCY1012502.1"/>
    </source>
</evidence>
<keyword evidence="3" id="KW-1185">Reference proteome</keyword>
<evidence type="ECO:0000256" key="1">
    <source>
        <dbReference type="SAM" id="MobiDB-lite"/>
    </source>
</evidence>
<name>A0A9X3EYB7_9BACT</name>
<dbReference type="EMBL" id="JAPNKE010000002">
    <property type="protein sequence ID" value="MCY1012502.1"/>
    <property type="molecule type" value="Genomic_DNA"/>
</dbReference>
<protein>
    <submittedName>
        <fullName evidence="2">Uncharacterized protein</fullName>
    </submittedName>
</protein>
<reference evidence="2" key="1">
    <citation type="submission" date="2022-11" db="EMBL/GenBank/DDBJ databases">
        <title>Minimal conservation of predation-associated metabolite biosynthetic gene clusters underscores biosynthetic potential of Myxococcota including descriptions for ten novel species: Archangium lansinium sp. nov., Myxococcus landrumus sp. nov., Nannocystis bai.</title>
        <authorList>
            <person name="Ahearne A."/>
            <person name="Stevens C."/>
            <person name="Phillips K."/>
        </authorList>
    </citation>
    <scope>NUCLEOTIDE SEQUENCE</scope>
    <source>
        <strain evidence="2">Na p29</strain>
    </source>
</reference>
<dbReference type="RefSeq" id="WP_267775945.1">
    <property type="nucleotide sequence ID" value="NZ_JAPNKE010000002.1"/>
</dbReference>
<proteinExistence type="predicted"/>
<organism evidence="2 3">
    <name type="scientific">Nannocystis pusilla</name>
    <dbReference type="NCBI Taxonomy" id="889268"/>
    <lineage>
        <taxon>Bacteria</taxon>
        <taxon>Pseudomonadati</taxon>
        <taxon>Myxococcota</taxon>
        <taxon>Polyangia</taxon>
        <taxon>Nannocystales</taxon>
        <taxon>Nannocystaceae</taxon>
        <taxon>Nannocystis</taxon>
    </lineage>
</organism>
<accession>A0A9X3EYB7</accession>
<feature type="compositionally biased region" description="Basic residues" evidence="1">
    <location>
        <begin position="222"/>
        <end position="271"/>
    </location>
</feature>
<dbReference type="AlphaFoldDB" id="A0A9X3EYB7"/>